<dbReference type="PANTHER" id="PTHR30349:SF64">
    <property type="entry name" value="PROPHAGE INTEGRASE INTD-RELATED"/>
    <property type="match status" value="1"/>
</dbReference>
<dbReference type="InterPro" id="IPR002104">
    <property type="entry name" value="Integrase_catalytic"/>
</dbReference>
<accession>A0A3A1Z0W2</accession>
<comment type="caution">
    <text evidence="7">The sequence shown here is derived from an EMBL/GenBank/DDBJ whole genome shotgun (WGS) entry which is preliminary data.</text>
</comment>
<dbReference type="InterPro" id="IPR050090">
    <property type="entry name" value="Tyrosine_recombinase_XerCD"/>
</dbReference>
<protein>
    <recommendedName>
        <fullName evidence="6">Tyr recombinase domain-containing protein</fullName>
    </recommendedName>
</protein>
<dbReference type="InterPro" id="IPR013762">
    <property type="entry name" value="Integrase-like_cat_sf"/>
</dbReference>
<dbReference type="GO" id="GO:0006310">
    <property type="term" value="P:DNA recombination"/>
    <property type="evidence" value="ECO:0007669"/>
    <property type="project" value="UniProtKB-KW"/>
</dbReference>
<proteinExistence type="inferred from homology"/>
<feature type="region of interest" description="Disordered" evidence="5">
    <location>
        <begin position="309"/>
        <end position="330"/>
    </location>
</feature>
<gene>
    <name evidence="7" type="ORF">CJP73_00685</name>
</gene>
<dbReference type="Proteomes" id="UP000266206">
    <property type="component" value="Unassembled WGS sequence"/>
</dbReference>
<dbReference type="PROSITE" id="PS51898">
    <property type="entry name" value="TYR_RECOMBINASE"/>
    <property type="match status" value="1"/>
</dbReference>
<keyword evidence="3" id="KW-0238">DNA-binding</keyword>
<dbReference type="Pfam" id="PF00589">
    <property type="entry name" value="Phage_integrase"/>
    <property type="match status" value="1"/>
</dbReference>
<dbReference type="GO" id="GO:0015074">
    <property type="term" value="P:DNA integration"/>
    <property type="evidence" value="ECO:0007669"/>
    <property type="project" value="UniProtKB-KW"/>
</dbReference>
<comment type="similarity">
    <text evidence="1">Belongs to the 'phage' integrase family.</text>
</comment>
<keyword evidence="2" id="KW-0229">DNA integration</keyword>
<dbReference type="SUPFAM" id="SSF56349">
    <property type="entry name" value="DNA breaking-rejoining enzymes"/>
    <property type="match status" value="1"/>
</dbReference>
<keyword evidence="4" id="KW-0233">DNA recombination</keyword>
<evidence type="ECO:0000313" key="7">
    <source>
        <dbReference type="EMBL" id="RIY41997.1"/>
    </source>
</evidence>
<reference evidence="7 8" key="1">
    <citation type="submission" date="2017-08" db="EMBL/GenBank/DDBJ databases">
        <title>Pusillimonas indicus sp. nov., a member of the family Alcaligenaceae isolated from surface seawater.</title>
        <authorList>
            <person name="Li J."/>
        </authorList>
    </citation>
    <scope>NUCLEOTIDE SEQUENCE [LARGE SCALE GENOMIC DNA]</scope>
    <source>
        <strain evidence="7 8">L52-1-41</strain>
    </source>
</reference>
<name>A0A3A1Z0W2_9BURK</name>
<dbReference type="PANTHER" id="PTHR30349">
    <property type="entry name" value="PHAGE INTEGRASE-RELATED"/>
    <property type="match status" value="1"/>
</dbReference>
<dbReference type="EMBL" id="NQYH01000001">
    <property type="protein sequence ID" value="RIY41997.1"/>
    <property type="molecule type" value="Genomic_DNA"/>
</dbReference>
<dbReference type="OrthoDB" id="662444at2"/>
<evidence type="ECO:0000313" key="8">
    <source>
        <dbReference type="Proteomes" id="UP000266206"/>
    </source>
</evidence>
<dbReference type="InterPro" id="IPR011010">
    <property type="entry name" value="DNA_brk_join_enz"/>
</dbReference>
<dbReference type="RefSeq" id="WP_119515222.1">
    <property type="nucleotide sequence ID" value="NZ_NQYH01000001.1"/>
</dbReference>
<organism evidence="7 8">
    <name type="scientific">Neopusillimonas maritima</name>
    <dbReference type="NCBI Taxonomy" id="2026239"/>
    <lineage>
        <taxon>Bacteria</taxon>
        <taxon>Pseudomonadati</taxon>
        <taxon>Pseudomonadota</taxon>
        <taxon>Betaproteobacteria</taxon>
        <taxon>Burkholderiales</taxon>
        <taxon>Alcaligenaceae</taxon>
        <taxon>Neopusillimonas</taxon>
    </lineage>
</organism>
<dbReference type="InterPro" id="IPR010998">
    <property type="entry name" value="Integrase_recombinase_N"/>
</dbReference>
<evidence type="ECO:0000256" key="5">
    <source>
        <dbReference type="SAM" id="MobiDB-lite"/>
    </source>
</evidence>
<evidence type="ECO:0000259" key="6">
    <source>
        <dbReference type="PROSITE" id="PS51898"/>
    </source>
</evidence>
<dbReference type="GO" id="GO:0003677">
    <property type="term" value="F:DNA binding"/>
    <property type="evidence" value="ECO:0007669"/>
    <property type="project" value="UniProtKB-KW"/>
</dbReference>
<evidence type="ECO:0000256" key="4">
    <source>
        <dbReference type="ARBA" id="ARBA00023172"/>
    </source>
</evidence>
<sequence length="351" mass="40324">MGRKPYKNTNLPPRMRARKQRSGKTYYYYEMAGRKEKALGSDYILALQEWAKYEQLENVVSPTFNDAADRYLVEVLPTKSFRSQKDTPKELVNLREFFGDGFLDEIEPVHINQFLHWRIAKAKKWMQENGQKITKETGHVRANRERALFSIIFNYARSIGLTAVTNPCQGVKALKESGRDVYVEDSMYQTAWKAAGEPLRDAMDLAYLTGQRPADTVSLTEHDIKDGYLHIRQGKTSAKLRIAVTGELEAVIQRVRARRSQYKIISTYLVLNQYGRPVSRRTVAAWLRDVRKETGIDPESFQFRDLRAKAGTDKEDTQGMSAAKDQLGHTSEKMTAHYVRHRLGKKVGPTR</sequence>
<evidence type="ECO:0000256" key="2">
    <source>
        <dbReference type="ARBA" id="ARBA00022908"/>
    </source>
</evidence>
<dbReference type="Gene3D" id="1.10.443.10">
    <property type="entry name" value="Intergrase catalytic core"/>
    <property type="match status" value="1"/>
</dbReference>
<dbReference type="AlphaFoldDB" id="A0A3A1Z0W2"/>
<evidence type="ECO:0000256" key="3">
    <source>
        <dbReference type="ARBA" id="ARBA00023125"/>
    </source>
</evidence>
<dbReference type="Gene3D" id="1.10.150.130">
    <property type="match status" value="1"/>
</dbReference>
<evidence type="ECO:0000256" key="1">
    <source>
        <dbReference type="ARBA" id="ARBA00008857"/>
    </source>
</evidence>
<feature type="domain" description="Tyr recombinase" evidence="6">
    <location>
        <begin position="177"/>
        <end position="351"/>
    </location>
</feature>